<accession>A0A2C9W187</accession>
<dbReference type="Gramene" id="Manes.04G027000.8.v8.1">
    <property type="protein sequence ID" value="Manes.04G027000.8.v8.1.CDS"/>
    <property type="gene ID" value="Manes.04G027000.v8.1"/>
</dbReference>
<evidence type="ECO:0000256" key="6">
    <source>
        <dbReference type="ARBA" id="ARBA00023163"/>
    </source>
</evidence>
<dbReference type="CDD" id="cd00018">
    <property type="entry name" value="AP2"/>
    <property type="match status" value="2"/>
</dbReference>
<dbReference type="InterPro" id="IPR036955">
    <property type="entry name" value="AP2/ERF_dom_sf"/>
</dbReference>
<gene>
    <name evidence="10" type="ORF">MANES_04G027000v8</name>
</gene>
<evidence type="ECO:0000313" key="11">
    <source>
        <dbReference type="Proteomes" id="UP000091857"/>
    </source>
</evidence>
<dbReference type="Proteomes" id="UP000091857">
    <property type="component" value="Chromosome 4"/>
</dbReference>
<keyword evidence="7" id="KW-0539">Nucleus</keyword>
<keyword evidence="3" id="KW-0805">Transcription regulation</keyword>
<dbReference type="PRINTS" id="PR00367">
    <property type="entry name" value="ETHRSPELEMNT"/>
</dbReference>
<keyword evidence="5" id="KW-0010">Activator</keyword>
<dbReference type="GO" id="GO:0003700">
    <property type="term" value="F:DNA-binding transcription factor activity"/>
    <property type="evidence" value="ECO:0007669"/>
    <property type="project" value="InterPro"/>
</dbReference>
<dbReference type="FunFam" id="3.30.730.10:FF:000004">
    <property type="entry name" value="AP2-like ethylene-responsive transcription factor"/>
    <property type="match status" value="1"/>
</dbReference>
<feature type="domain" description="AP2/ERF" evidence="9">
    <location>
        <begin position="168"/>
        <end position="224"/>
    </location>
</feature>
<feature type="domain" description="AP2/ERF" evidence="9">
    <location>
        <begin position="260"/>
        <end position="317"/>
    </location>
</feature>
<dbReference type="PANTHER" id="PTHR32467:SF118">
    <property type="entry name" value="ETHYLENE-RESPONSIVE TRANSCRIPTION FACTOR RAP2-7"/>
    <property type="match status" value="1"/>
</dbReference>
<protein>
    <recommendedName>
        <fullName evidence="9">AP2/ERF domain-containing protein</fullName>
    </recommendedName>
</protein>
<dbReference type="SMART" id="SM00380">
    <property type="entry name" value="AP2"/>
    <property type="match status" value="2"/>
</dbReference>
<evidence type="ECO:0000256" key="3">
    <source>
        <dbReference type="ARBA" id="ARBA00023015"/>
    </source>
</evidence>
<dbReference type="PANTHER" id="PTHR32467">
    <property type="entry name" value="AP2-LIKE ETHYLENE-RESPONSIVE TRANSCRIPTION FACTOR"/>
    <property type="match status" value="1"/>
</dbReference>
<comment type="subcellular location">
    <subcellularLocation>
        <location evidence="1">Nucleus</location>
    </subcellularLocation>
</comment>
<dbReference type="InterPro" id="IPR016177">
    <property type="entry name" value="DNA-bd_dom_sf"/>
</dbReference>
<proteinExistence type="inferred from homology"/>
<dbReference type="FunFam" id="3.30.730.10:FF:000002">
    <property type="entry name" value="AP2-like ethylene-responsive transcription factor"/>
    <property type="match status" value="1"/>
</dbReference>
<dbReference type="SMR" id="A0A2C9W187"/>
<evidence type="ECO:0000256" key="5">
    <source>
        <dbReference type="ARBA" id="ARBA00023159"/>
    </source>
</evidence>
<dbReference type="OrthoDB" id="207175at2759"/>
<keyword evidence="2" id="KW-0677">Repeat</keyword>
<dbReference type="Pfam" id="PF00847">
    <property type="entry name" value="AP2"/>
    <property type="match status" value="2"/>
</dbReference>
<keyword evidence="4" id="KW-0238">DNA-binding</keyword>
<comment type="caution">
    <text evidence="10">The sequence shown here is derived from an EMBL/GenBank/DDBJ whole genome shotgun (WGS) entry which is preliminary data.</text>
</comment>
<dbReference type="SUPFAM" id="SSF54171">
    <property type="entry name" value="DNA-binding domain"/>
    <property type="match status" value="2"/>
</dbReference>
<evidence type="ECO:0000256" key="1">
    <source>
        <dbReference type="ARBA" id="ARBA00004123"/>
    </source>
</evidence>
<evidence type="ECO:0000256" key="2">
    <source>
        <dbReference type="ARBA" id="ARBA00022737"/>
    </source>
</evidence>
<evidence type="ECO:0000313" key="10">
    <source>
        <dbReference type="EMBL" id="OAY51694.1"/>
    </source>
</evidence>
<dbReference type="Gene3D" id="3.30.730.10">
    <property type="entry name" value="AP2/ERF domain"/>
    <property type="match status" value="2"/>
</dbReference>
<reference evidence="11" key="1">
    <citation type="journal article" date="2016" name="Nat. Biotechnol.">
        <title>Sequencing wild and cultivated cassava and related species reveals extensive interspecific hybridization and genetic diversity.</title>
        <authorList>
            <person name="Bredeson J.V."/>
            <person name="Lyons J.B."/>
            <person name="Prochnik S.E."/>
            <person name="Wu G.A."/>
            <person name="Ha C.M."/>
            <person name="Edsinger-Gonzales E."/>
            <person name="Grimwood J."/>
            <person name="Schmutz J."/>
            <person name="Rabbi I.Y."/>
            <person name="Egesi C."/>
            <person name="Nauluvula P."/>
            <person name="Lebot V."/>
            <person name="Ndunguru J."/>
            <person name="Mkamilo G."/>
            <person name="Bart R.S."/>
            <person name="Setter T.L."/>
            <person name="Gleadow R.M."/>
            <person name="Kulakow P."/>
            <person name="Ferguson M.E."/>
            <person name="Rounsley S."/>
            <person name="Rokhsar D.S."/>
        </authorList>
    </citation>
    <scope>NUCLEOTIDE SEQUENCE [LARGE SCALE GENOMIC DNA]</scope>
    <source>
        <strain evidence="11">cv. AM560-2</strain>
    </source>
</reference>
<organism evidence="10 11">
    <name type="scientific">Manihot esculenta</name>
    <name type="common">Cassava</name>
    <name type="synonym">Jatropha manihot</name>
    <dbReference type="NCBI Taxonomy" id="3983"/>
    <lineage>
        <taxon>Eukaryota</taxon>
        <taxon>Viridiplantae</taxon>
        <taxon>Streptophyta</taxon>
        <taxon>Embryophyta</taxon>
        <taxon>Tracheophyta</taxon>
        <taxon>Spermatophyta</taxon>
        <taxon>Magnoliopsida</taxon>
        <taxon>eudicotyledons</taxon>
        <taxon>Gunneridae</taxon>
        <taxon>Pentapetalae</taxon>
        <taxon>rosids</taxon>
        <taxon>fabids</taxon>
        <taxon>Malpighiales</taxon>
        <taxon>Euphorbiaceae</taxon>
        <taxon>Crotonoideae</taxon>
        <taxon>Manihoteae</taxon>
        <taxon>Manihot</taxon>
    </lineage>
</organism>
<evidence type="ECO:0000256" key="4">
    <source>
        <dbReference type="ARBA" id="ARBA00023125"/>
    </source>
</evidence>
<dbReference type="STRING" id="3983.A0A2C9W187"/>
<name>A0A2C9W187_MANES</name>
<dbReference type="GO" id="GO:0003677">
    <property type="term" value="F:DNA binding"/>
    <property type="evidence" value="ECO:0007669"/>
    <property type="project" value="UniProtKB-KW"/>
</dbReference>
<comment type="similarity">
    <text evidence="8">Belongs to the AP2/ERF transcription factor family. AP2 subfamily.</text>
</comment>
<dbReference type="GO" id="GO:0005634">
    <property type="term" value="C:nucleus"/>
    <property type="evidence" value="ECO:0007669"/>
    <property type="project" value="UniProtKB-SubCell"/>
</dbReference>
<dbReference type="Gramene" id="Manes.04G027000.9.v8.1">
    <property type="protein sequence ID" value="Manes.04G027000.9.v8.1.CDS"/>
    <property type="gene ID" value="Manes.04G027000.v8.1"/>
</dbReference>
<dbReference type="OMA" id="HRANFEE"/>
<sequence>MLDLNLTEESSESIQNSNSVVLMDKYQYQYSEGSGTSNSSIINADASSNDDSCSTRACTGDATNSSNNNTSSLFTFNFGILKVGGGAVTENENVALETKEFFPVGNRKEVGGDYGNSIGQGTSRNWIDLSFERKQDIGNGEVREVRVVQPPAQHVKKSRRGPRSRSSQYRGVTFYRRTGRWESHIWDCGKQVYLGGFDTAHAAARAYDRAAIKFRGVDADINFSLKDYEEDLKQVKNLTKEEFVHILRRQSTGFSRGSSKYRGVTLHKCGRWEARMGQFLGKKYIYLGLFDSEVEAARAYDKAAIKCNGREAVTNFEPSAYEGEMISEASNEGTGHNLDLNLGISRSLGDGPKENESCLQFHLGPYAMDTKSARENSTALMVGDLPSKGPLISDRPVFWNSVYPSFFPNEQERAPDKRIELGSSQGLPNWVWQTHGQVTATPITLFSTAASSGFSFSATPPSAAIRPPKPPNPAAHNLCFTPPASMATSATHFYCLVKPPQTPP</sequence>
<dbReference type="EMBL" id="CM004390">
    <property type="protein sequence ID" value="OAY51694.1"/>
    <property type="molecule type" value="Genomic_DNA"/>
</dbReference>
<keyword evidence="11" id="KW-1185">Reference proteome</keyword>
<evidence type="ECO:0000259" key="9">
    <source>
        <dbReference type="PROSITE" id="PS51032"/>
    </source>
</evidence>
<evidence type="ECO:0000256" key="7">
    <source>
        <dbReference type="ARBA" id="ARBA00023242"/>
    </source>
</evidence>
<dbReference type="PROSITE" id="PS51032">
    <property type="entry name" value="AP2_ERF"/>
    <property type="match status" value="2"/>
</dbReference>
<dbReference type="AlphaFoldDB" id="A0A2C9W187"/>
<keyword evidence="6" id="KW-0804">Transcription</keyword>
<evidence type="ECO:0000256" key="8">
    <source>
        <dbReference type="ARBA" id="ARBA00037973"/>
    </source>
</evidence>
<dbReference type="InterPro" id="IPR001471">
    <property type="entry name" value="AP2/ERF_dom"/>
</dbReference>